<dbReference type="Gene3D" id="1.10.3290.10">
    <property type="entry name" value="Fido-like domain"/>
    <property type="match status" value="1"/>
</dbReference>
<gene>
    <name evidence="4" type="ORF">CHX27_14070</name>
</gene>
<dbReference type="RefSeq" id="WP_094487396.1">
    <property type="nucleotide sequence ID" value="NZ_NOXX01000224.1"/>
</dbReference>
<dbReference type="InterPro" id="IPR036597">
    <property type="entry name" value="Fido-like_dom_sf"/>
</dbReference>
<evidence type="ECO:0000313" key="4">
    <source>
        <dbReference type="EMBL" id="OYQ39620.1"/>
    </source>
</evidence>
<dbReference type="EMBL" id="NOXX01000224">
    <property type="protein sequence ID" value="OYQ39620.1"/>
    <property type="molecule type" value="Genomic_DNA"/>
</dbReference>
<dbReference type="PANTHER" id="PTHR13504">
    <property type="entry name" value="FIDO DOMAIN-CONTAINING PROTEIN DDB_G0283145"/>
    <property type="match status" value="1"/>
</dbReference>
<dbReference type="Proteomes" id="UP000216035">
    <property type="component" value="Unassembled WGS sequence"/>
</dbReference>
<organism evidence="4 5">
    <name type="scientific">Flavobacterium aurantiibacter</name>
    <dbReference type="NCBI Taxonomy" id="2023067"/>
    <lineage>
        <taxon>Bacteria</taxon>
        <taxon>Pseudomonadati</taxon>
        <taxon>Bacteroidota</taxon>
        <taxon>Flavobacteriia</taxon>
        <taxon>Flavobacteriales</taxon>
        <taxon>Flavobacteriaceae</taxon>
        <taxon>Flavobacterium</taxon>
    </lineage>
</organism>
<feature type="site" description="Important for autoinhibition of adenylyltransferase activity" evidence="2">
    <location>
        <position position="151"/>
    </location>
</feature>
<accession>A0A255ZGA5</accession>
<dbReference type="PANTHER" id="PTHR13504:SF38">
    <property type="entry name" value="FIDO DOMAIN-CONTAINING PROTEIN"/>
    <property type="match status" value="1"/>
</dbReference>
<keyword evidence="1" id="KW-0547">Nucleotide-binding</keyword>
<dbReference type="SUPFAM" id="SSF140931">
    <property type="entry name" value="Fic-like"/>
    <property type="match status" value="1"/>
</dbReference>
<evidence type="ECO:0000256" key="1">
    <source>
        <dbReference type="PIRSR" id="PIRSR640198-2"/>
    </source>
</evidence>
<feature type="binding site" evidence="1">
    <location>
        <begin position="280"/>
        <end position="287"/>
    </location>
    <ligand>
        <name>ATP</name>
        <dbReference type="ChEBI" id="CHEBI:30616"/>
    </ligand>
</feature>
<feature type="domain" description="Fido" evidence="3">
    <location>
        <begin position="201"/>
        <end position="334"/>
    </location>
</feature>
<dbReference type="InterPro" id="IPR036388">
    <property type="entry name" value="WH-like_DNA-bd_sf"/>
</dbReference>
<reference evidence="4 5" key="1">
    <citation type="submission" date="2017-07" db="EMBL/GenBank/DDBJ databases">
        <title>Flavobacterium cyanobacteriorum sp. nov., isolated from cyanobacterial aggregates in a eutrophic lake.</title>
        <authorList>
            <person name="Cai H."/>
        </authorList>
    </citation>
    <scope>NUCLEOTIDE SEQUENCE [LARGE SCALE GENOMIC DNA]</scope>
    <source>
        <strain evidence="4 5">TH167</strain>
    </source>
</reference>
<evidence type="ECO:0000259" key="3">
    <source>
        <dbReference type="PROSITE" id="PS51459"/>
    </source>
</evidence>
<sequence>MSISKQIITLLQERGSMSSSEIAAANAHVSSLATVKRVLNELVEKRYVEKAGVGKATKYFLSAGYALLHTIDIDKYFLSEVDERRINANFSFDLITQTLSEVPIFSEFELANLFQFQKRFTDFRSSATSFEFLKELERLAIDLSWKSSQIEGNTYTLLETELLLKEQQEAKGKTKEEATMLLNHKLAIDFLVDNLDYFESLSLAKIENIHSLLIQNLAIPRNIRNKPVGITGTNYKPLDNQFQIRDALEQTCELVNAKSNVFEKTLLTLCLLSYIQPFVDGNKRTARIVSNGILMANNCVPISFRTVDSLDYKKAMLVFYEQNNISPMKQIFIDQVAFAGSNYF</sequence>
<dbReference type="Gene3D" id="1.10.10.10">
    <property type="entry name" value="Winged helix-like DNA-binding domain superfamily/Winged helix DNA-binding domain"/>
    <property type="match status" value="1"/>
</dbReference>
<protein>
    <submittedName>
        <fullName evidence="4">Cell filamentation protein Fic</fullName>
    </submittedName>
</protein>
<keyword evidence="1" id="KW-0067">ATP-binding</keyword>
<name>A0A255ZGA5_9FLAO</name>
<dbReference type="Pfam" id="PF02661">
    <property type="entry name" value="Fic"/>
    <property type="match status" value="1"/>
</dbReference>
<dbReference type="InterPro" id="IPR040198">
    <property type="entry name" value="Fido_containing"/>
</dbReference>
<evidence type="ECO:0000256" key="2">
    <source>
        <dbReference type="PIRSR" id="PIRSR640198-3"/>
    </source>
</evidence>
<dbReference type="CDD" id="cd00090">
    <property type="entry name" value="HTH_ARSR"/>
    <property type="match status" value="1"/>
</dbReference>
<comment type="caution">
    <text evidence="4">The sequence shown here is derived from an EMBL/GenBank/DDBJ whole genome shotgun (WGS) entry which is preliminary data.</text>
</comment>
<dbReference type="GO" id="GO:0006355">
    <property type="term" value="P:regulation of DNA-templated transcription"/>
    <property type="evidence" value="ECO:0007669"/>
    <property type="project" value="UniProtKB-ARBA"/>
</dbReference>
<dbReference type="InterPro" id="IPR036390">
    <property type="entry name" value="WH_DNA-bd_sf"/>
</dbReference>
<proteinExistence type="predicted"/>
<dbReference type="GO" id="GO:0005524">
    <property type="term" value="F:ATP binding"/>
    <property type="evidence" value="ECO:0007669"/>
    <property type="project" value="UniProtKB-KW"/>
</dbReference>
<dbReference type="SUPFAM" id="SSF46785">
    <property type="entry name" value="Winged helix' DNA-binding domain"/>
    <property type="match status" value="1"/>
</dbReference>
<dbReference type="AlphaFoldDB" id="A0A255ZGA5"/>
<dbReference type="OrthoDB" id="9814400at2"/>
<dbReference type="PROSITE" id="PS51459">
    <property type="entry name" value="FIDO"/>
    <property type="match status" value="1"/>
</dbReference>
<dbReference type="InterPro" id="IPR011991">
    <property type="entry name" value="ArsR-like_HTH"/>
</dbReference>
<evidence type="ECO:0000313" key="5">
    <source>
        <dbReference type="Proteomes" id="UP000216035"/>
    </source>
</evidence>
<keyword evidence="5" id="KW-1185">Reference proteome</keyword>
<dbReference type="InterPro" id="IPR003812">
    <property type="entry name" value="Fido"/>
</dbReference>